<comment type="caution">
    <text evidence="2">The sequence shown here is derived from an EMBL/GenBank/DDBJ whole genome shotgun (WGS) entry which is preliminary data.</text>
</comment>
<evidence type="ECO:0000256" key="1">
    <source>
        <dbReference type="SAM" id="SignalP"/>
    </source>
</evidence>
<feature type="chain" id="PRO_5046695568" evidence="1">
    <location>
        <begin position="20"/>
        <end position="168"/>
    </location>
</feature>
<accession>A0ABR3GEQ2</accession>
<dbReference type="Proteomes" id="UP001447188">
    <property type="component" value="Unassembled WGS sequence"/>
</dbReference>
<feature type="signal peptide" evidence="1">
    <location>
        <begin position="1"/>
        <end position="19"/>
    </location>
</feature>
<name>A0ABR3GEQ2_9PEZI</name>
<reference evidence="2 3" key="1">
    <citation type="submission" date="2024-02" db="EMBL/GenBank/DDBJ databases">
        <title>Discinaceae phylogenomics.</title>
        <authorList>
            <person name="Dirks A.C."/>
            <person name="James T.Y."/>
        </authorList>
    </citation>
    <scope>NUCLEOTIDE SEQUENCE [LARGE SCALE GENOMIC DNA]</scope>
    <source>
        <strain evidence="2 3">ACD0624</strain>
    </source>
</reference>
<keyword evidence="1" id="KW-0732">Signal</keyword>
<organism evidence="2 3">
    <name type="scientific">Discina gigas</name>
    <dbReference type="NCBI Taxonomy" id="1032678"/>
    <lineage>
        <taxon>Eukaryota</taxon>
        <taxon>Fungi</taxon>
        <taxon>Dikarya</taxon>
        <taxon>Ascomycota</taxon>
        <taxon>Pezizomycotina</taxon>
        <taxon>Pezizomycetes</taxon>
        <taxon>Pezizales</taxon>
        <taxon>Discinaceae</taxon>
        <taxon>Discina</taxon>
    </lineage>
</organism>
<protein>
    <submittedName>
        <fullName evidence="2">Uncharacterized protein</fullName>
    </submittedName>
</protein>
<dbReference type="EMBL" id="JBBBZM010000095">
    <property type="protein sequence ID" value="KAL0634400.1"/>
    <property type="molecule type" value="Genomic_DNA"/>
</dbReference>
<gene>
    <name evidence="2" type="ORF">Q9L58_006648</name>
</gene>
<evidence type="ECO:0000313" key="2">
    <source>
        <dbReference type="EMBL" id="KAL0634400.1"/>
    </source>
</evidence>
<evidence type="ECO:0000313" key="3">
    <source>
        <dbReference type="Proteomes" id="UP001447188"/>
    </source>
</evidence>
<proteinExistence type="predicted"/>
<keyword evidence="3" id="KW-1185">Reference proteome</keyword>
<sequence length="168" mass="18078">MLFPTRLTALSALLATASAVDMQAFQGTGCDNGASVYWTNVGASNCVTIPLSFGFRFIGMPGGAQGQAYYDSHCTNFAQAGGSGTYCLDAHNNMRSANWFWVSKKLVRSEVDLAETTTGAQYTLPDGTVKRIKVDETEFVHVMDLAAAQNWDALSQYPADTGRALLTE</sequence>